<dbReference type="Pfam" id="PF09819">
    <property type="entry name" value="ABC_cobalt"/>
    <property type="match status" value="1"/>
</dbReference>
<feature type="transmembrane region" description="Helical" evidence="1">
    <location>
        <begin position="50"/>
        <end position="66"/>
    </location>
</feature>
<reference evidence="2 3" key="1">
    <citation type="submission" date="2018-10" db="EMBL/GenBank/DDBJ databases">
        <title>Bacillus Keqinensis sp. nov., a moderately halophilic bacterium isolated from a saline-alkaline lake.</title>
        <authorList>
            <person name="Wang H."/>
        </authorList>
    </citation>
    <scope>NUCLEOTIDE SEQUENCE [LARGE SCALE GENOMIC DNA]</scope>
    <source>
        <strain evidence="2 3">KQ-3</strain>
    </source>
</reference>
<dbReference type="RefSeq" id="WP_122896165.1">
    <property type="nucleotide sequence ID" value="NZ_RHIB01000001.1"/>
</dbReference>
<dbReference type="AlphaFoldDB" id="A0A3M7TTM2"/>
<dbReference type="OrthoDB" id="8017424at2"/>
<feature type="transmembrane region" description="Helical" evidence="1">
    <location>
        <begin position="119"/>
        <end position="139"/>
    </location>
</feature>
<sequence>MSHAWKLREIVLMSILGVVFGVIYLMFYFFGQGLRNVLAPFGLGPFGYEVIFGIWFIVSIITAYVIRKPGAALISETIAATIQVLIGSPAGPRLIVSGLIQGLGAEVVFAATRWKNYNLSVLVLAGVSAAIFSFVWGWFISGFAALSTSMVLAMFIVRCISGALLAGLLGKWISDQLANTGVLRSYALGKEWQAKREKKAS</sequence>
<evidence type="ECO:0000313" key="2">
    <source>
        <dbReference type="EMBL" id="RNA68639.1"/>
    </source>
</evidence>
<dbReference type="Proteomes" id="UP000278746">
    <property type="component" value="Unassembled WGS sequence"/>
</dbReference>
<dbReference type="InterPro" id="IPR017195">
    <property type="entry name" value="ABC_thiamin-permease_prd"/>
</dbReference>
<evidence type="ECO:0000313" key="3">
    <source>
        <dbReference type="Proteomes" id="UP000278746"/>
    </source>
</evidence>
<dbReference type="EMBL" id="RHIB01000001">
    <property type="protein sequence ID" value="RNA68639.1"/>
    <property type="molecule type" value="Genomic_DNA"/>
</dbReference>
<evidence type="ECO:0000256" key="1">
    <source>
        <dbReference type="SAM" id="Phobius"/>
    </source>
</evidence>
<gene>
    <name evidence="2" type="ORF">EBO34_01340</name>
</gene>
<organism evidence="2 3">
    <name type="scientific">Alteribacter keqinensis</name>
    <dbReference type="NCBI Taxonomy" id="2483800"/>
    <lineage>
        <taxon>Bacteria</taxon>
        <taxon>Bacillati</taxon>
        <taxon>Bacillota</taxon>
        <taxon>Bacilli</taxon>
        <taxon>Bacillales</taxon>
        <taxon>Bacillaceae</taxon>
        <taxon>Alteribacter</taxon>
    </lineage>
</organism>
<dbReference type="PIRSF" id="PIRSF037394">
    <property type="entry name" value="ABC_thiamine-permease_YkoE_prd"/>
    <property type="match status" value="1"/>
</dbReference>
<keyword evidence="3" id="KW-1185">Reference proteome</keyword>
<feature type="transmembrane region" description="Helical" evidence="1">
    <location>
        <begin position="145"/>
        <end position="169"/>
    </location>
</feature>
<keyword evidence="1" id="KW-0472">Membrane</keyword>
<comment type="caution">
    <text evidence="2">The sequence shown here is derived from an EMBL/GenBank/DDBJ whole genome shotgun (WGS) entry which is preliminary data.</text>
</comment>
<protein>
    <submittedName>
        <fullName evidence="2">Thiamine permease</fullName>
    </submittedName>
</protein>
<keyword evidence="1" id="KW-0812">Transmembrane</keyword>
<name>A0A3M7TTM2_9BACI</name>
<accession>A0A3M7TTM2</accession>
<keyword evidence="1" id="KW-1133">Transmembrane helix</keyword>
<feature type="transmembrane region" description="Helical" evidence="1">
    <location>
        <begin position="12"/>
        <end position="30"/>
    </location>
</feature>
<proteinExistence type="predicted"/>